<accession>A0A930FQE7</accession>
<evidence type="ECO:0000313" key="1">
    <source>
        <dbReference type="EMBL" id="MBF1130230.1"/>
    </source>
</evidence>
<organism evidence="1 2">
    <name type="scientific">Dialister invisus</name>
    <dbReference type="NCBI Taxonomy" id="218538"/>
    <lineage>
        <taxon>Bacteria</taxon>
        <taxon>Bacillati</taxon>
        <taxon>Bacillota</taxon>
        <taxon>Negativicutes</taxon>
        <taxon>Veillonellales</taxon>
        <taxon>Veillonellaceae</taxon>
        <taxon>Dialister</taxon>
    </lineage>
</organism>
<comment type="caution">
    <text evidence="1">The sequence shown here is derived from an EMBL/GenBank/DDBJ whole genome shotgun (WGS) entry which is preliminary data.</text>
</comment>
<dbReference type="EMBL" id="JABZMK010000134">
    <property type="protein sequence ID" value="MBF1130230.1"/>
    <property type="molecule type" value="Genomic_DNA"/>
</dbReference>
<dbReference type="Proteomes" id="UP000757890">
    <property type="component" value="Unassembled WGS sequence"/>
</dbReference>
<dbReference type="AlphaFoldDB" id="A0A930FQE7"/>
<sequence length="85" mass="9761">MEKHVGFVANKIVIGYKDGEKKSYTAYGFVKVEDYPLNVKFTTGGIPYGMFRELDECLEVLIEEAKKYISGDRAQRDLFKEAENE</sequence>
<evidence type="ECO:0000313" key="2">
    <source>
        <dbReference type="Proteomes" id="UP000757890"/>
    </source>
</evidence>
<reference evidence="1" key="1">
    <citation type="submission" date="2020-04" db="EMBL/GenBank/DDBJ databases">
        <title>Deep metagenomics examines the oral microbiome during advanced dental caries in children, revealing novel taxa and co-occurrences with host molecules.</title>
        <authorList>
            <person name="Baker J.L."/>
            <person name="Morton J.T."/>
            <person name="Dinis M."/>
            <person name="Alvarez R."/>
            <person name="Tran N.C."/>
            <person name="Knight R."/>
            <person name="Edlund A."/>
        </authorList>
    </citation>
    <scope>NUCLEOTIDE SEQUENCE</scope>
    <source>
        <strain evidence="1">JCVI_32_bin.14</strain>
    </source>
</reference>
<protein>
    <submittedName>
        <fullName evidence="1">Uncharacterized protein</fullName>
    </submittedName>
</protein>
<proteinExistence type="predicted"/>
<gene>
    <name evidence="1" type="ORF">HXL70_09375</name>
</gene>
<name>A0A930FQE7_9FIRM</name>